<protein>
    <recommendedName>
        <fullName evidence="1">DUF6593 domain-containing protein</fullName>
    </recommendedName>
</protein>
<evidence type="ECO:0000313" key="3">
    <source>
        <dbReference type="Proteomes" id="UP001163846"/>
    </source>
</evidence>
<dbReference type="EMBL" id="MU805961">
    <property type="protein sequence ID" value="KAJ3844058.1"/>
    <property type="molecule type" value="Genomic_DNA"/>
</dbReference>
<dbReference type="InterPro" id="IPR046528">
    <property type="entry name" value="DUF6593"/>
</dbReference>
<organism evidence="2 3">
    <name type="scientific">Lentinula raphanica</name>
    <dbReference type="NCBI Taxonomy" id="153919"/>
    <lineage>
        <taxon>Eukaryota</taxon>
        <taxon>Fungi</taxon>
        <taxon>Dikarya</taxon>
        <taxon>Basidiomycota</taxon>
        <taxon>Agaricomycotina</taxon>
        <taxon>Agaricomycetes</taxon>
        <taxon>Agaricomycetidae</taxon>
        <taxon>Agaricales</taxon>
        <taxon>Marasmiineae</taxon>
        <taxon>Omphalotaceae</taxon>
        <taxon>Lentinula</taxon>
    </lineage>
</organism>
<reference evidence="2" key="1">
    <citation type="submission" date="2022-08" db="EMBL/GenBank/DDBJ databases">
        <authorList>
            <consortium name="DOE Joint Genome Institute"/>
            <person name="Min B."/>
            <person name="Riley R."/>
            <person name="Sierra-Patev S."/>
            <person name="Naranjo-Ortiz M."/>
            <person name="Looney B."/>
            <person name="Konkel Z."/>
            <person name="Slot J.C."/>
            <person name="Sakamoto Y."/>
            <person name="Steenwyk J.L."/>
            <person name="Rokas A."/>
            <person name="Carro J."/>
            <person name="Camarero S."/>
            <person name="Ferreira P."/>
            <person name="Molpeceres G."/>
            <person name="Ruiz-Duenas F.J."/>
            <person name="Serrano A."/>
            <person name="Henrissat B."/>
            <person name="Drula E."/>
            <person name="Hughes K.W."/>
            <person name="Mata J.L."/>
            <person name="Ishikawa N.K."/>
            <person name="Vargas-Isla R."/>
            <person name="Ushijima S."/>
            <person name="Smith C.A."/>
            <person name="Ahrendt S."/>
            <person name="Andreopoulos W."/>
            <person name="He G."/>
            <person name="Labutti K."/>
            <person name="Lipzen A."/>
            <person name="Ng V."/>
            <person name="Sandor L."/>
            <person name="Barry K."/>
            <person name="Martinez A.T."/>
            <person name="Xiao Y."/>
            <person name="Gibbons J.G."/>
            <person name="Terashima K."/>
            <person name="Hibbett D.S."/>
            <person name="Grigoriev I.V."/>
        </authorList>
    </citation>
    <scope>NUCLEOTIDE SEQUENCE</scope>
    <source>
        <strain evidence="2">TFB9207</strain>
    </source>
</reference>
<evidence type="ECO:0000259" key="1">
    <source>
        <dbReference type="Pfam" id="PF20236"/>
    </source>
</evidence>
<accession>A0AA38PJE7</accession>
<proteinExistence type="predicted"/>
<evidence type="ECO:0000313" key="2">
    <source>
        <dbReference type="EMBL" id="KAJ3844058.1"/>
    </source>
</evidence>
<dbReference type="AlphaFoldDB" id="A0AA38PJE7"/>
<name>A0AA38PJE7_9AGAR</name>
<feature type="domain" description="DUF6593" evidence="1">
    <location>
        <begin position="51"/>
        <end position="196"/>
    </location>
</feature>
<comment type="caution">
    <text evidence="2">The sequence shown here is derived from an EMBL/GenBank/DDBJ whole genome shotgun (WGS) entry which is preliminary data.</text>
</comment>
<keyword evidence="3" id="KW-1185">Reference proteome</keyword>
<sequence length="199" mass="21852">MNVNPFSQAGWASSSGGHGSAPPSIFGALPFASSPSASTIYKFRFTNLNPDILDCTVVGPSSVPYFRVTNNSPSPNFTLFQNREGKSIAVIEWRDSTGPVVEIRDIVRKQFVATWLQLSSDRQQRFMKARDRTFVWVPQGAQVGLYTYVSNTAPELYARISRTSEGEVVLEATSTAIQEGYLDCCVVAAVLLQSGRMLE</sequence>
<dbReference type="Pfam" id="PF20236">
    <property type="entry name" value="DUF6593"/>
    <property type="match status" value="1"/>
</dbReference>
<gene>
    <name evidence="2" type="ORF">F5878DRAFT_573991</name>
</gene>
<dbReference type="Proteomes" id="UP001163846">
    <property type="component" value="Unassembled WGS sequence"/>
</dbReference>